<dbReference type="PANTHER" id="PTHR35894">
    <property type="entry name" value="GENERAL SECRETION PATHWAY PROTEIN A-RELATED"/>
    <property type="match status" value="1"/>
</dbReference>
<reference evidence="2" key="1">
    <citation type="submission" date="2018-06" db="EMBL/GenBank/DDBJ databases">
        <authorList>
            <person name="Zhirakovskaya E."/>
        </authorList>
    </citation>
    <scope>NUCLEOTIDE SEQUENCE</scope>
</reference>
<dbReference type="InterPro" id="IPR027417">
    <property type="entry name" value="P-loop_NTPase"/>
</dbReference>
<dbReference type="InterPro" id="IPR052026">
    <property type="entry name" value="ExeA_AAA_ATPase_DNA-bind"/>
</dbReference>
<evidence type="ECO:0000313" key="2">
    <source>
        <dbReference type="EMBL" id="VAX33436.1"/>
    </source>
</evidence>
<dbReference type="PANTHER" id="PTHR35894:SF1">
    <property type="entry name" value="PHOSPHORIBULOKINASE _ URIDINE KINASE FAMILY"/>
    <property type="match status" value="1"/>
</dbReference>
<dbReference type="InterPro" id="IPR014001">
    <property type="entry name" value="Helicase_ATP-bd"/>
</dbReference>
<accession>A0A3B1CS46</accession>
<dbReference type="SMART" id="SM00382">
    <property type="entry name" value="AAA"/>
    <property type="match status" value="1"/>
</dbReference>
<dbReference type="Pfam" id="PF13401">
    <property type="entry name" value="AAA_22"/>
    <property type="match status" value="1"/>
</dbReference>
<dbReference type="CDD" id="cd00009">
    <property type="entry name" value="AAA"/>
    <property type="match status" value="1"/>
</dbReference>
<dbReference type="Gene3D" id="3.40.50.300">
    <property type="entry name" value="P-loop containing nucleotide triphosphate hydrolases"/>
    <property type="match status" value="1"/>
</dbReference>
<dbReference type="AlphaFoldDB" id="A0A3B1CS46"/>
<feature type="domain" description="Helicase ATP-binding" evidence="1">
    <location>
        <begin position="36"/>
        <end position="182"/>
    </location>
</feature>
<dbReference type="GO" id="GO:0016887">
    <property type="term" value="F:ATP hydrolysis activity"/>
    <property type="evidence" value="ECO:0007669"/>
    <property type="project" value="InterPro"/>
</dbReference>
<name>A0A3B1CS46_9ZZZZ</name>
<gene>
    <name evidence="2" type="ORF">MNBD_NITROSPIRAE02-985</name>
</gene>
<dbReference type="SUPFAM" id="SSF52540">
    <property type="entry name" value="P-loop containing nucleoside triphosphate hydrolases"/>
    <property type="match status" value="1"/>
</dbReference>
<dbReference type="EMBL" id="UOGH01000296">
    <property type="protein sequence ID" value="VAX33436.1"/>
    <property type="molecule type" value="Genomic_DNA"/>
</dbReference>
<proteinExistence type="predicted"/>
<dbReference type="PROSITE" id="PS51192">
    <property type="entry name" value="HELICASE_ATP_BIND_1"/>
    <property type="match status" value="1"/>
</dbReference>
<evidence type="ECO:0000259" key="1">
    <source>
        <dbReference type="PROSITE" id="PS51192"/>
    </source>
</evidence>
<protein>
    <submittedName>
        <fullName evidence="2">Type II secretory pathway, component ExeA (Predicted ATPase)</fullName>
    </submittedName>
</protein>
<sequence>MYKDFYGLREKPFNKTPDPRFLYLSKAHEEAFARLQYVVEEKEIILFTGEIGCGKTTLTRALMDSLNESYRVILILNPRLTANQFLRTIARRLEVNPPFNHKDDLLDAIYQKVYEDYENGITPVIIIDEAQLIPKKETFEEIRLLTNFQLDNTNLISLIFVAQPDILRRLKHKVYAPLRQRIGIFYHLPPLSEEEVSEYIKFRLKISGREAPLFTDKAIALIHRHSMGIPRIINSIATSALLDAFSKDSQLIDNTNVMDAVEELGL</sequence>
<dbReference type="InterPro" id="IPR049945">
    <property type="entry name" value="AAA_22"/>
</dbReference>
<organism evidence="2">
    <name type="scientific">hydrothermal vent metagenome</name>
    <dbReference type="NCBI Taxonomy" id="652676"/>
    <lineage>
        <taxon>unclassified sequences</taxon>
        <taxon>metagenomes</taxon>
        <taxon>ecological metagenomes</taxon>
    </lineage>
</organism>
<dbReference type="InterPro" id="IPR003593">
    <property type="entry name" value="AAA+_ATPase"/>
</dbReference>